<proteinExistence type="predicted"/>
<keyword evidence="3" id="KW-1185">Reference proteome</keyword>
<protein>
    <submittedName>
        <fullName evidence="2">Uncharacterized protein</fullName>
    </submittedName>
</protein>
<feature type="transmembrane region" description="Helical" evidence="1">
    <location>
        <begin position="44"/>
        <end position="67"/>
    </location>
</feature>
<name>A0A2P5CZ15_PARAD</name>
<sequence length="100" mass="11167">MPKIVAAADVFAAARTSCGIVVLLAGSFGAPMLVAAAGHHCWCWYYLGLQQVCWMTASVLLQLLPLVQSWLQQLHQFRQCYVASPHSPRMEHRHSCTTWL</sequence>
<keyword evidence="1" id="KW-0472">Membrane</keyword>
<evidence type="ECO:0000313" key="3">
    <source>
        <dbReference type="Proteomes" id="UP000237105"/>
    </source>
</evidence>
<evidence type="ECO:0000313" key="2">
    <source>
        <dbReference type="EMBL" id="PON66271.1"/>
    </source>
</evidence>
<dbReference type="EMBL" id="JXTB01000081">
    <property type="protein sequence ID" value="PON66271.1"/>
    <property type="molecule type" value="Genomic_DNA"/>
</dbReference>
<accession>A0A2P5CZ15</accession>
<evidence type="ECO:0000256" key="1">
    <source>
        <dbReference type="SAM" id="Phobius"/>
    </source>
</evidence>
<comment type="caution">
    <text evidence="2">The sequence shown here is derived from an EMBL/GenBank/DDBJ whole genome shotgun (WGS) entry which is preliminary data.</text>
</comment>
<keyword evidence="1" id="KW-0812">Transmembrane</keyword>
<dbReference type="AlphaFoldDB" id="A0A2P5CZ15"/>
<gene>
    <name evidence="2" type="ORF">PanWU01x14_111360</name>
</gene>
<dbReference type="Proteomes" id="UP000237105">
    <property type="component" value="Unassembled WGS sequence"/>
</dbReference>
<keyword evidence="1" id="KW-1133">Transmembrane helix</keyword>
<reference evidence="3" key="1">
    <citation type="submission" date="2016-06" db="EMBL/GenBank/DDBJ databases">
        <title>Parallel loss of symbiosis genes in relatives of nitrogen-fixing non-legume Parasponia.</title>
        <authorList>
            <person name="Van Velzen R."/>
            <person name="Holmer R."/>
            <person name="Bu F."/>
            <person name="Rutten L."/>
            <person name="Van Zeijl A."/>
            <person name="Liu W."/>
            <person name="Santuari L."/>
            <person name="Cao Q."/>
            <person name="Sharma T."/>
            <person name="Shen D."/>
            <person name="Roswanjaya Y."/>
            <person name="Wardhani T."/>
            <person name="Kalhor M.S."/>
            <person name="Jansen J."/>
            <person name="Van den Hoogen J."/>
            <person name="Gungor B."/>
            <person name="Hartog M."/>
            <person name="Hontelez J."/>
            <person name="Verver J."/>
            <person name="Yang W.-C."/>
            <person name="Schijlen E."/>
            <person name="Repin R."/>
            <person name="Schilthuizen M."/>
            <person name="Schranz E."/>
            <person name="Heidstra R."/>
            <person name="Miyata K."/>
            <person name="Fedorova E."/>
            <person name="Kohlen W."/>
            <person name="Bisseling T."/>
            <person name="Smit S."/>
            <person name="Geurts R."/>
        </authorList>
    </citation>
    <scope>NUCLEOTIDE SEQUENCE [LARGE SCALE GENOMIC DNA]</scope>
    <source>
        <strain evidence="3">cv. WU1-14</strain>
    </source>
</reference>
<feature type="transmembrane region" description="Helical" evidence="1">
    <location>
        <begin position="12"/>
        <end position="38"/>
    </location>
</feature>
<organism evidence="2 3">
    <name type="scientific">Parasponia andersonii</name>
    <name type="common">Sponia andersonii</name>
    <dbReference type="NCBI Taxonomy" id="3476"/>
    <lineage>
        <taxon>Eukaryota</taxon>
        <taxon>Viridiplantae</taxon>
        <taxon>Streptophyta</taxon>
        <taxon>Embryophyta</taxon>
        <taxon>Tracheophyta</taxon>
        <taxon>Spermatophyta</taxon>
        <taxon>Magnoliopsida</taxon>
        <taxon>eudicotyledons</taxon>
        <taxon>Gunneridae</taxon>
        <taxon>Pentapetalae</taxon>
        <taxon>rosids</taxon>
        <taxon>fabids</taxon>
        <taxon>Rosales</taxon>
        <taxon>Cannabaceae</taxon>
        <taxon>Parasponia</taxon>
    </lineage>
</organism>